<comment type="caution">
    <text evidence="4">The sequence shown here is derived from an EMBL/GenBank/DDBJ whole genome shotgun (WGS) entry which is preliminary data.</text>
</comment>
<dbReference type="PRINTS" id="PR00455">
    <property type="entry name" value="HTHTETR"/>
</dbReference>
<dbReference type="InterPro" id="IPR050109">
    <property type="entry name" value="HTH-type_TetR-like_transc_reg"/>
</dbReference>
<dbReference type="OrthoDB" id="1669699at2"/>
<organism evidence="4 5">
    <name type="scientific">Nocardioides immobilis</name>
    <dbReference type="NCBI Taxonomy" id="2049295"/>
    <lineage>
        <taxon>Bacteria</taxon>
        <taxon>Bacillati</taxon>
        <taxon>Actinomycetota</taxon>
        <taxon>Actinomycetes</taxon>
        <taxon>Propionibacteriales</taxon>
        <taxon>Nocardioidaceae</taxon>
        <taxon>Nocardioides</taxon>
    </lineage>
</organism>
<dbReference type="EMBL" id="QXGH01000010">
    <property type="protein sequence ID" value="RHW28469.1"/>
    <property type="molecule type" value="Genomic_DNA"/>
</dbReference>
<proteinExistence type="predicted"/>
<dbReference type="GO" id="GO:0000976">
    <property type="term" value="F:transcription cis-regulatory region binding"/>
    <property type="evidence" value="ECO:0007669"/>
    <property type="project" value="TreeGrafter"/>
</dbReference>
<dbReference type="Gene3D" id="1.10.357.10">
    <property type="entry name" value="Tetracycline Repressor, domain 2"/>
    <property type="match status" value="1"/>
</dbReference>
<gene>
    <name evidence="4" type="ORF">D0Z08_05100</name>
</gene>
<reference evidence="4 5" key="1">
    <citation type="submission" date="2018-09" db="EMBL/GenBank/DDBJ databases">
        <title>Genome sequencing of Nocardioides immobilis CCTCC AB 2017083 for comparison to Nocardioides silvaticus.</title>
        <authorList>
            <person name="Li C."/>
            <person name="Wang G."/>
        </authorList>
    </citation>
    <scope>NUCLEOTIDE SEQUENCE [LARGE SCALE GENOMIC DNA]</scope>
    <source>
        <strain evidence="4 5">CCTCC AB 2017083</strain>
    </source>
</reference>
<dbReference type="PROSITE" id="PS50977">
    <property type="entry name" value="HTH_TETR_2"/>
    <property type="match status" value="1"/>
</dbReference>
<sequence length="193" mass="21292">MWRDYDKAGLDPILEAALQVFAAKGYHGTTIRELAAAAGLSVAGLYHHYASKQDILFALVTSVMTDLLERVEGALEDSPPDVGSRFARVVECMLHFHLFQREAAFVASTELRSLEGSHRQEYVAMRDRVQAAIETQIVAGLDAGEFSTPFPHEAARAVATLCVGVASWYQPDGEHSPAEVTRRHLELARRLVM</sequence>
<keyword evidence="1 2" id="KW-0238">DNA-binding</keyword>
<dbReference type="AlphaFoldDB" id="A0A417Y736"/>
<feature type="domain" description="HTH tetR-type" evidence="3">
    <location>
        <begin position="7"/>
        <end position="67"/>
    </location>
</feature>
<keyword evidence="5" id="KW-1185">Reference proteome</keyword>
<dbReference type="InterPro" id="IPR041490">
    <property type="entry name" value="KstR2_TetR_C"/>
</dbReference>
<evidence type="ECO:0000256" key="1">
    <source>
        <dbReference type="ARBA" id="ARBA00023125"/>
    </source>
</evidence>
<evidence type="ECO:0000256" key="2">
    <source>
        <dbReference type="PROSITE-ProRule" id="PRU00335"/>
    </source>
</evidence>
<name>A0A417Y736_9ACTN</name>
<protein>
    <submittedName>
        <fullName evidence="4">TetR/AcrR family transcriptional regulator</fullName>
    </submittedName>
</protein>
<evidence type="ECO:0000313" key="4">
    <source>
        <dbReference type="EMBL" id="RHW28469.1"/>
    </source>
</evidence>
<dbReference type="PANTHER" id="PTHR30055">
    <property type="entry name" value="HTH-TYPE TRANSCRIPTIONAL REGULATOR RUTR"/>
    <property type="match status" value="1"/>
</dbReference>
<dbReference type="InterPro" id="IPR009057">
    <property type="entry name" value="Homeodomain-like_sf"/>
</dbReference>
<dbReference type="Pfam" id="PF00440">
    <property type="entry name" value="TetR_N"/>
    <property type="match status" value="1"/>
</dbReference>
<dbReference type="SUPFAM" id="SSF46689">
    <property type="entry name" value="Homeodomain-like"/>
    <property type="match status" value="1"/>
</dbReference>
<evidence type="ECO:0000313" key="5">
    <source>
        <dbReference type="Proteomes" id="UP000283644"/>
    </source>
</evidence>
<dbReference type="PANTHER" id="PTHR30055:SF237">
    <property type="entry name" value="TRANSCRIPTIONAL REPRESSOR MCE3R"/>
    <property type="match status" value="1"/>
</dbReference>
<accession>A0A417Y736</accession>
<dbReference type="Proteomes" id="UP000283644">
    <property type="component" value="Unassembled WGS sequence"/>
</dbReference>
<evidence type="ECO:0000259" key="3">
    <source>
        <dbReference type="PROSITE" id="PS50977"/>
    </source>
</evidence>
<dbReference type="InterPro" id="IPR001647">
    <property type="entry name" value="HTH_TetR"/>
</dbReference>
<dbReference type="InterPro" id="IPR036271">
    <property type="entry name" value="Tet_transcr_reg_TetR-rel_C_sf"/>
</dbReference>
<feature type="DNA-binding region" description="H-T-H motif" evidence="2">
    <location>
        <begin position="30"/>
        <end position="49"/>
    </location>
</feature>
<dbReference type="GO" id="GO:0003700">
    <property type="term" value="F:DNA-binding transcription factor activity"/>
    <property type="evidence" value="ECO:0007669"/>
    <property type="project" value="TreeGrafter"/>
</dbReference>
<dbReference type="SUPFAM" id="SSF48498">
    <property type="entry name" value="Tetracyclin repressor-like, C-terminal domain"/>
    <property type="match status" value="1"/>
</dbReference>
<dbReference type="Pfam" id="PF17932">
    <property type="entry name" value="TetR_C_24"/>
    <property type="match status" value="1"/>
</dbReference>